<name>U2ELC6_9GAMM</name>
<sequence>MLLKPSLGDAMSEKKKAAEATNKPADKAETHEHRRCFVITPIGPDGSAIRRAADGLITSVIEPVCGAKGLTVVAAHQIDDQGSITTQVIEHVLEDELVIANLTGLNPNVMYELAVRHAKRKPVICLAEDETVLPFDLAQERTLFYTNDIAGTSILISALSRMIDRALGEAEHDNPIYRAAEHMIMREVTPPGDTDSYIYQRLDDLERLVRSVATRLPRQSIKARNNILKSGQTLNSQINKLHIAASHESEIDKIQNILESNGFHVSISLRPRGEVFFATNAPTSFLEDLMKFNNIRGIVIPADSD</sequence>
<feature type="region of interest" description="Disordered" evidence="1">
    <location>
        <begin position="1"/>
        <end position="30"/>
    </location>
</feature>
<evidence type="ECO:0000313" key="2">
    <source>
        <dbReference type="EMBL" id="ERJ18735.1"/>
    </source>
</evidence>
<reference evidence="2 3" key="1">
    <citation type="journal article" date="2011" name="J. Bacteriol.">
        <title>Genome sequence of Salinisphaera shabanensis, a gammaproteobacterium from the harsh, variable environment of the brine-seawater interface of the Shaban Deep in the Red Sea.</title>
        <authorList>
            <person name="Antunes A."/>
            <person name="Alam I."/>
            <person name="Bajic V.B."/>
            <person name="Stingl U."/>
        </authorList>
    </citation>
    <scope>NUCLEOTIDE SEQUENCE [LARGE SCALE GENOMIC DNA]</scope>
    <source>
        <strain evidence="2 3">E1L3A</strain>
    </source>
</reference>
<reference evidence="2 3" key="2">
    <citation type="journal article" date="2013" name="PLoS ONE">
        <title>INDIGO - INtegrated Data Warehouse of MIcrobial GenOmes with Examples from the Red Sea Extremophiles.</title>
        <authorList>
            <person name="Alam I."/>
            <person name="Antunes A."/>
            <person name="Kamau A.A."/>
            <person name="Ba Alawi W."/>
            <person name="Kalkatawi M."/>
            <person name="Stingl U."/>
            <person name="Bajic V.B."/>
        </authorList>
    </citation>
    <scope>NUCLEOTIDE SEQUENCE [LARGE SCALE GENOMIC DNA]</scope>
    <source>
        <strain evidence="2 3">E1L3A</strain>
    </source>
</reference>
<keyword evidence="3" id="KW-1185">Reference proteome</keyword>
<dbReference type="EMBL" id="AFNV02000015">
    <property type="protein sequence ID" value="ERJ18735.1"/>
    <property type="molecule type" value="Genomic_DNA"/>
</dbReference>
<comment type="caution">
    <text evidence="2">The sequence shown here is derived from an EMBL/GenBank/DDBJ whole genome shotgun (WGS) entry which is preliminary data.</text>
</comment>
<dbReference type="AlphaFoldDB" id="U2ELC6"/>
<gene>
    <name evidence="2" type="ORF">SSPSH_002228</name>
</gene>
<evidence type="ECO:0000256" key="1">
    <source>
        <dbReference type="SAM" id="MobiDB-lite"/>
    </source>
</evidence>
<evidence type="ECO:0000313" key="3">
    <source>
        <dbReference type="Proteomes" id="UP000006242"/>
    </source>
</evidence>
<dbReference type="STRING" id="1033802.SSPSH_002228"/>
<proteinExistence type="predicted"/>
<accession>U2ELC6</accession>
<dbReference type="Gene3D" id="3.40.50.450">
    <property type="match status" value="1"/>
</dbReference>
<dbReference type="Proteomes" id="UP000006242">
    <property type="component" value="Unassembled WGS sequence"/>
</dbReference>
<organism evidence="2 3">
    <name type="scientific">Salinisphaera shabanensis E1L3A</name>
    <dbReference type="NCBI Taxonomy" id="1033802"/>
    <lineage>
        <taxon>Bacteria</taxon>
        <taxon>Pseudomonadati</taxon>
        <taxon>Pseudomonadota</taxon>
        <taxon>Gammaproteobacteria</taxon>
        <taxon>Salinisphaerales</taxon>
        <taxon>Salinisphaeraceae</taxon>
        <taxon>Salinisphaera</taxon>
    </lineage>
</organism>
<feature type="compositionally biased region" description="Basic and acidic residues" evidence="1">
    <location>
        <begin position="11"/>
        <end position="30"/>
    </location>
</feature>
<dbReference type="eggNOG" id="COG3613">
    <property type="taxonomic scope" value="Bacteria"/>
</dbReference>
<protein>
    <submittedName>
        <fullName evidence="2">Uncharacterized protein</fullName>
    </submittedName>
</protein>